<dbReference type="AlphaFoldDB" id="A0A093I6Q4"/>
<accession>A0A093I6Q4</accession>
<evidence type="ECO:0000256" key="1">
    <source>
        <dbReference type="ARBA" id="ARBA00023054"/>
    </source>
</evidence>
<proteinExistence type="predicted"/>
<dbReference type="InterPro" id="IPR025252">
    <property type="entry name" value="DUF4200"/>
</dbReference>
<evidence type="ECO:0000313" key="5">
    <source>
        <dbReference type="Proteomes" id="UP000053875"/>
    </source>
</evidence>
<dbReference type="Pfam" id="PF13863">
    <property type="entry name" value="DUF4200"/>
    <property type="match status" value="1"/>
</dbReference>
<gene>
    <name evidence="4" type="ORF">N307_15223</name>
</gene>
<dbReference type="Proteomes" id="UP000053875">
    <property type="component" value="Unassembled WGS sequence"/>
</dbReference>
<feature type="coiled-coil region" evidence="2">
    <location>
        <begin position="55"/>
        <end position="99"/>
    </location>
</feature>
<keyword evidence="1 2" id="KW-0175">Coiled coil</keyword>
<dbReference type="GO" id="GO:0007286">
    <property type="term" value="P:spermatid development"/>
    <property type="evidence" value="ECO:0007669"/>
    <property type="project" value="TreeGrafter"/>
</dbReference>
<dbReference type="PANTHER" id="PTHR21683:SF8">
    <property type="entry name" value="COILED-COIL DOMAIN-CONTAINING PROTEIN 42"/>
    <property type="match status" value="1"/>
</dbReference>
<evidence type="ECO:0000313" key="4">
    <source>
        <dbReference type="EMBL" id="KFV62416.1"/>
    </source>
</evidence>
<sequence>SSFIHLQDKKKEAKELRKVAEVKEEAFRERMKLILSCWKDLCAEEEQMKPWVEKIERMSQEKDMLIQTLQKATQLRERTMQMENELLRAKQELEALRRKYLKLCHTGRKYSIFSRSLEDVVKISQFEEVQEIIWRYKTLVRVSKDQLQSQQEGKEMAAQADLLLKQHREEIEAGILQYQNEMEQLPESFEQAQKEVILWETCWGSIQDVTAEKTQRLGCSRMAILNLF</sequence>
<keyword evidence="5" id="KW-1185">Reference proteome</keyword>
<feature type="domain" description="DUF4200" evidence="3">
    <location>
        <begin position="7"/>
        <end position="122"/>
    </location>
</feature>
<protein>
    <submittedName>
        <fullName evidence="4">Coiled-coil domain-containing protein 42A</fullName>
    </submittedName>
</protein>
<evidence type="ECO:0000256" key="2">
    <source>
        <dbReference type="SAM" id="Coils"/>
    </source>
</evidence>
<dbReference type="InterPro" id="IPR051147">
    <property type="entry name" value="CFAP_domain-containing"/>
</dbReference>
<organism evidence="4 5">
    <name type="scientific">Dryobates pubescens</name>
    <name type="common">Downy woodpecker</name>
    <name type="synonym">Picoides pubescens</name>
    <dbReference type="NCBI Taxonomy" id="118200"/>
    <lineage>
        <taxon>Eukaryota</taxon>
        <taxon>Metazoa</taxon>
        <taxon>Chordata</taxon>
        <taxon>Craniata</taxon>
        <taxon>Vertebrata</taxon>
        <taxon>Euteleostomi</taxon>
        <taxon>Archelosauria</taxon>
        <taxon>Archosauria</taxon>
        <taxon>Dinosauria</taxon>
        <taxon>Saurischia</taxon>
        <taxon>Theropoda</taxon>
        <taxon>Coelurosauria</taxon>
        <taxon>Aves</taxon>
        <taxon>Neognathae</taxon>
        <taxon>Neoaves</taxon>
        <taxon>Telluraves</taxon>
        <taxon>Coraciimorphae</taxon>
        <taxon>Piciformes</taxon>
        <taxon>Picidae</taxon>
        <taxon>Dryobates</taxon>
    </lineage>
</organism>
<evidence type="ECO:0000259" key="3">
    <source>
        <dbReference type="Pfam" id="PF13863"/>
    </source>
</evidence>
<dbReference type="EMBL" id="KL214925">
    <property type="protein sequence ID" value="KFV62416.1"/>
    <property type="molecule type" value="Genomic_DNA"/>
</dbReference>
<name>A0A093I6Q4_DRYPU</name>
<feature type="non-terminal residue" evidence="4">
    <location>
        <position position="1"/>
    </location>
</feature>
<dbReference type="PANTHER" id="PTHR21683">
    <property type="entry name" value="COILED-COIL DOMAIN-CONTAINING PROTEIN 42 LIKE-2-LIKE-RELATED"/>
    <property type="match status" value="1"/>
</dbReference>
<feature type="non-terminal residue" evidence="4">
    <location>
        <position position="228"/>
    </location>
</feature>
<reference evidence="4 5" key="1">
    <citation type="submission" date="2014-04" db="EMBL/GenBank/DDBJ databases">
        <title>Genome evolution of avian class.</title>
        <authorList>
            <person name="Zhang G."/>
            <person name="Li C."/>
        </authorList>
    </citation>
    <scope>NUCLEOTIDE SEQUENCE [LARGE SCALE GENOMIC DNA]</scope>
    <source>
        <strain evidence="4">BGI_N307</strain>
    </source>
</reference>
<dbReference type="GO" id="GO:0005856">
    <property type="term" value="C:cytoskeleton"/>
    <property type="evidence" value="ECO:0007669"/>
    <property type="project" value="UniProtKB-ARBA"/>
</dbReference>